<reference evidence="1" key="1">
    <citation type="submission" date="2020-05" db="EMBL/GenBank/DDBJ databases">
        <authorList>
            <person name="Rincon C."/>
            <person name="Sanders R I."/>
            <person name="Robbins C."/>
            <person name="Chaturvedi A."/>
        </authorList>
    </citation>
    <scope>NUCLEOTIDE SEQUENCE</scope>
    <source>
        <strain evidence="1">CHB12</strain>
    </source>
</reference>
<dbReference type="AlphaFoldDB" id="A0A916E7Z8"/>
<name>A0A916E7Z8_9GLOM</name>
<comment type="caution">
    <text evidence="1">The sequence shown here is derived from an EMBL/GenBank/DDBJ whole genome shotgun (WGS) entry which is preliminary data.</text>
</comment>
<accession>A0A916E7Z8</accession>
<sequence length="111" mass="12657">MTVVTKSSYISSLQSQIEDPSDLATIYSKGVNEFADKEEFGSTIIIKSIISTLLKKGGGCEICRESKLLRSNYSYYQISYEWKESTITKNPIPILHLPWWDTFDDCVSYIV</sequence>
<evidence type="ECO:0000313" key="2">
    <source>
        <dbReference type="Proteomes" id="UP000684084"/>
    </source>
</evidence>
<proteinExistence type="predicted"/>
<organism evidence="1 2">
    <name type="scientific">Rhizophagus irregularis</name>
    <dbReference type="NCBI Taxonomy" id="588596"/>
    <lineage>
        <taxon>Eukaryota</taxon>
        <taxon>Fungi</taxon>
        <taxon>Fungi incertae sedis</taxon>
        <taxon>Mucoromycota</taxon>
        <taxon>Glomeromycotina</taxon>
        <taxon>Glomeromycetes</taxon>
        <taxon>Glomerales</taxon>
        <taxon>Glomeraceae</taxon>
        <taxon>Rhizophagus</taxon>
    </lineage>
</organism>
<protein>
    <submittedName>
        <fullName evidence="1">Uncharacterized protein</fullName>
    </submittedName>
</protein>
<evidence type="ECO:0000313" key="1">
    <source>
        <dbReference type="EMBL" id="CAB5366974.1"/>
    </source>
</evidence>
<dbReference type="Proteomes" id="UP000684084">
    <property type="component" value="Unassembled WGS sequence"/>
</dbReference>
<dbReference type="EMBL" id="CAGKOT010000023">
    <property type="protein sequence ID" value="CAB5366974.1"/>
    <property type="molecule type" value="Genomic_DNA"/>
</dbReference>
<gene>
    <name evidence="1" type="ORF">CHRIB12_LOCUS11087</name>
</gene>